<gene>
    <name evidence="1" type="ORF">GGX14DRAFT_695793</name>
</gene>
<protein>
    <recommendedName>
        <fullName evidence="3">NAD(P)-binding domain-containing protein</fullName>
    </recommendedName>
</protein>
<evidence type="ECO:0000313" key="2">
    <source>
        <dbReference type="Proteomes" id="UP001219525"/>
    </source>
</evidence>
<evidence type="ECO:0000313" key="1">
    <source>
        <dbReference type="EMBL" id="KAJ7217724.1"/>
    </source>
</evidence>
<dbReference type="InterPro" id="IPR036291">
    <property type="entry name" value="NAD(P)-bd_dom_sf"/>
</dbReference>
<keyword evidence="2" id="KW-1185">Reference proteome</keyword>
<dbReference type="AlphaFoldDB" id="A0AAD6YEV2"/>
<sequence>MTAEHFEQLYVEWSVYAWTTWSLVSAETGNDMLAGELLERPAILGTMLPSRLLEKGATVTFLLRSTSVFDGDSIIQKYVQSGHARLLKGDALVAADTQRAWDVAGVVDAVIFTVGGYPSFHLLKGFVLTPPNLVTQCFLNVICTMPTQSDAPQPKIIAFSSTGVTPAAHAALPLPLKPLYSILAAAPHRDKVGMERVIAHCAGWHWDPKADSEPSVEIMGQGWKERNGLPAAGTLKHALVIRAGLLTDGPSVADEIAKTGKGKSYRVSENELGGYTISRKDAAHFVVDALTVRWDEFNNKRVNLTY</sequence>
<dbReference type="Proteomes" id="UP001219525">
    <property type="component" value="Unassembled WGS sequence"/>
</dbReference>
<comment type="caution">
    <text evidence="1">The sequence shown here is derived from an EMBL/GenBank/DDBJ whole genome shotgun (WGS) entry which is preliminary data.</text>
</comment>
<name>A0AAD6YEV2_9AGAR</name>
<dbReference type="EMBL" id="JARJCW010000013">
    <property type="protein sequence ID" value="KAJ7217724.1"/>
    <property type="molecule type" value="Genomic_DNA"/>
</dbReference>
<accession>A0AAD6YEV2</accession>
<reference evidence="1" key="1">
    <citation type="submission" date="2023-03" db="EMBL/GenBank/DDBJ databases">
        <title>Massive genome expansion in bonnet fungi (Mycena s.s.) driven by repeated elements and novel gene families across ecological guilds.</title>
        <authorList>
            <consortium name="Lawrence Berkeley National Laboratory"/>
            <person name="Harder C.B."/>
            <person name="Miyauchi S."/>
            <person name="Viragh M."/>
            <person name="Kuo A."/>
            <person name="Thoen E."/>
            <person name="Andreopoulos B."/>
            <person name="Lu D."/>
            <person name="Skrede I."/>
            <person name="Drula E."/>
            <person name="Henrissat B."/>
            <person name="Morin E."/>
            <person name="Kohler A."/>
            <person name="Barry K."/>
            <person name="LaButti K."/>
            <person name="Morin E."/>
            <person name="Salamov A."/>
            <person name="Lipzen A."/>
            <person name="Mereny Z."/>
            <person name="Hegedus B."/>
            <person name="Baldrian P."/>
            <person name="Stursova M."/>
            <person name="Weitz H."/>
            <person name="Taylor A."/>
            <person name="Grigoriev I.V."/>
            <person name="Nagy L.G."/>
            <person name="Martin F."/>
            <person name="Kauserud H."/>
        </authorList>
    </citation>
    <scope>NUCLEOTIDE SEQUENCE</scope>
    <source>
        <strain evidence="1">9144</strain>
    </source>
</reference>
<evidence type="ECO:0008006" key="3">
    <source>
        <dbReference type="Google" id="ProtNLM"/>
    </source>
</evidence>
<dbReference type="Gene3D" id="3.40.50.720">
    <property type="entry name" value="NAD(P)-binding Rossmann-like Domain"/>
    <property type="match status" value="1"/>
</dbReference>
<proteinExistence type="predicted"/>
<organism evidence="1 2">
    <name type="scientific">Mycena pura</name>
    <dbReference type="NCBI Taxonomy" id="153505"/>
    <lineage>
        <taxon>Eukaryota</taxon>
        <taxon>Fungi</taxon>
        <taxon>Dikarya</taxon>
        <taxon>Basidiomycota</taxon>
        <taxon>Agaricomycotina</taxon>
        <taxon>Agaricomycetes</taxon>
        <taxon>Agaricomycetidae</taxon>
        <taxon>Agaricales</taxon>
        <taxon>Marasmiineae</taxon>
        <taxon>Mycenaceae</taxon>
        <taxon>Mycena</taxon>
    </lineage>
</organism>
<dbReference type="SUPFAM" id="SSF51735">
    <property type="entry name" value="NAD(P)-binding Rossmann-fold domains"/>
    <property type="match status" value="1"/>
</dbReference>